<evidence type="ECO:0000313" key="2">
    <source>
        <dbReference type="Proteomes" id="UP000253204"/>
    </source>
</evidence>
<keyword evidence="2" id="KW-1185">Reference proteome</keyword>
<proteinExistence type="predicted"/>
<accession>A0A368TQU4</accession>
<dbReference type="AlphaFoldDB" id="A0A368TQU4"/>
<dbReference type="EMBL" id="QPIJ01000063">
    <property type="protein sequence ID" value="RCV86597.1"/>
    <property type="molecule type" value="Genomic_DNA"/>
</dbReference>
<dbReference type="Gene3D" id="1.10.10.10">
    <property type="entry name" value="Winged helix-like DNA-binding domain superfamily/Winged helix DNA-binding domain"/>
    <property type="match status" value="1"/>
</dbReference>
<reference evidence="1 2" key="1">
    <citation type="submission" date="2018-07" db="EMBL/GenBank/DDBJ databases">
        <title>Halomonas rutogse sp. nov., isolated from Lake TangqianCo on Tibetan Plateau.</title>
        <authorList>
            <person name="Lu H."/>
            <person name="Xing P."/>
            <person name="Wu Q."/>
        </authorList>
    </citation>
    <scope>NUCLEOTIDE SEQUENCE [LARGE SCALE GENOMIC DNA]</scope>
    <source>
        <strain evidence="1 2">TQ8S</strain>
    </source>
</reference>
<dbReference type="InterPro" id="IPR036388">
    <property type="entry name" value="WH-like_DNA-bd_sf"/>
</dbReference>
<dbReference type="RefSeq" id="WP_114488281.1">
    <property type="nucleotide sequence ID" value="NZ_CBCSHM010000057.1"/>
</dbReference>
<dbReference type="Proteomes" id="UP000253204">
    <property type="component" value="Unassembled WGS sequence"/>
</dbReference>
<gene>
    <name evidence="1" type="ORF">DU506_18130</name>
</gene>
<evidence type="ECO:0000313" key="1">
    <source>
        <dbReference type="EMBL" id="RCV86597.1"/>
    </source>
</evidence>
<name>A0A368TQU4_9GAMM</name>
<sequence>MPNLSRDAKRKYAIIHALEVLDKPNLQDIVEETAIPAGTVKRQLTSIREEFRLHILFIRDASSPEGANGYYSLESWGILDREAFLSHFGSSKVDD</sequence>
<organism evidence="1 2">
    <name type="scientific">Vreelandella rituensis</name>
    <dbReference type="NCBI Taxonomy" id="2282306"/>
    <lineage>
        <taxon>Bacteria</taxon>
        <taxon>Pseudomonadati</taxon>
        <taxon>Pseudomonadota</taxon>
        <taxon>Gammaproteobacteria</taxon>
        <taxon>Oceanospirillales</taxon>
        <taxon>Halomonadaceae</taxon>
        <taxon>Vreelandella</taxon>
    </lineage>
</organism>
<comment type="caution">
    <text evidence="1">The sequence shown here is derived from an EMBL/GenBank/DDBJ whole genome shotgun (WGS) entry which is preliminary data.</text>
</comment>
<dbReference type="OrthoDB" id="5735527at2"/>
<protein>
    <submittedName>
        <fullName evidence="1">Uncharacterized protein</fullName>
    </submittedName>
</protein>